<dbReference type="Gene3D" id="3.40.50.2000">
    <property type="entry name" value="Glycogen Phosphorylase B"/>
    <property type="match status" value="1"/>
</dbReference>
<dbReference type="GO" id="GO:0016020">
    <property type="term" value="C:membrane"/>
    <property type="evidence" value="ECO:0007669"/>
    <property type="project" value="TreeGrafter"/>
</dbReference>
<evidence type="ECO:0000259" key="1">
    <source>
        <dbReference type="Pfam" id="PF00534"/>
    </source>
</evidence>
<dbReference type="InterPro" id="IPR001296">
    <property type="entry name" value="Glyco_trans_1"/>
</dbReference>
<dbReference type="Pfam" id="PF00534">
    <property type="entry name" value="Glycos_transf_1"/>
    <property type="match status" value="1"/>
</dbReference>
<evidence type="ECO:0000313" key="3">
    <source>
        <dbReference type="Proteomes" id="UP000191901"/>
    </source>
</evidence>
<organism evidence="2 3">
    <name type="scientific">Halomicronema hongdechloris C2206</name>
    <dbReference type="NCBI Taxonomy" id="1641165"/>
    <lineage>
        <taxon>Bacteria</taxon>
        <taxon>Bacillati</taxon>
        <taxon>Cyanobacteriota</taxon>
        <taxon>Cyanophyceae</taxon>
        <taxon>Nodosilineales</taxon>
        <taxon>Nodosilineaceae</taxon>
        <taxon>Halomicronema</taxon>
    </lineage>
</organism>
<gene>
    <name evidence="2" type="ORF">XM38_024280</name>
</gene>
<keyword evidence="3" id="KW-1185">Reference proteome</keyword>
<feature type="domain" description="Glycosyl transferase family 1" evidence="1">
    <location>
        <begin position="197"/>
        <end position="353"/>
    </location>
</feature>
<dbReference type="AlphaFoldDB" id="A0A1Z3HMK0"/>
<dbReference type="EMBL" id="CP021983">
    <property type="protein sequence ID" value="ASC71476.1"/>
    <property type="molecule type" value="Genomic_DNA"/>
</dbReference>
<dbReference type="GO" id="GO:0004377">
    <property type="term" value="F:GDP-Man:Man(3)GlcNAc(2)-PP-Dol alpha-1,2-mannosyltransferase activity"/>
    <property type="evidence" value="ECO:0007669"/>
    <property type="project" value="InterPro"/>
</dbReference>
<dbReference type="GO" id="GO:0006487">
    <property type="term" value="P:protein N-linked glycosylation"/>
    <property type="evidence" value="ECO:0007669"/>
    <property type="project" value="TreeGrafter"/>
</dbReference>
<reference evidence="2 3" key="1">
    <citation type="journal article" date="2016" name="Biochim. Biophys. Acta">
        <title>Characterization of red-shifted phycobilisomes isolated from the chlorophyll f-containing cyanobacterium Halomicronema hongdechloris.</title>
        <authorList>
            <person name="Li Y."/>
            <person name="Lin Y."/>
            <person name="Garvey C.J."/>
            <person name="Birch D."/>
            <person name="Corkery R.W."/>
            <person name="Loughlin P.C."/>
            <person name="Scheer H."/>
            <person name="Willows R.D."/>
            <person name="Chen M."/>
        </authorList>
    </citation>
    <scope>NUCLEOTIDE SEQUENCE [LARGE SCALE GENOMIC DNA]</scope>
    <source>
        <strain evidence="2 3">C2206</strain>
    </source>
</reference>
<dbReference type="Proteomes" id="UP000191901">
    <property type="component" value="Chromosome"/>
</dbReference>
<dbReference type="PANTHER" id="PTHR45919:SF1">
    <property type="entry name" value="GDP-MAN:MAN(3)GLCNAC(2)-PP-DOL ALPHA-1,2-MANNOSYLTRANSFERASE"/>
    <property type="match status" value="1"/>
</dbReference>
<dbReference type="SUPFAM" id="SSF53756">
    <property type="entry name" value="UDP-Glycosyltransferase/glycogen phosphorylase"/>
    <property type="match status" value="1"/>
</dbReference>
<accession>A0A1Z3HMK0</accession>
<sequence length="389" mass="43508">MTVSNSQSRLLVWHPFFLGGGAEAVTLWMLEALCDDYDVTLLTLFDVDLQRLNAMYDTQLQPQTLTVKAVIPSAWSGVGRWALANSSVLRAVMMHGSIRTLKTMGQHYDGVISGYNGVDFGRPGLQYMHWVRVVEGGKLQQNAPFRKLCHGISDFSVERLRQNVSLVNSAYTGQRVQKDYDIPSVVVYPPVVADIPQRPWSQKQDSFLCSGRLVPAKMPHRAIRILRQVRRQGFDVKLYITGGGGGVYGREYVNRIKQLVAAEADWIQLLAGLPYQEYLALLAQCRYGIHYKPEPFGISIAEMVQAGMIPFVRSRGGQVEIVGAEQQQLMFNSESEAVSKIVAMLKHPDQQQRSLAALAQQQSLFSVEHFQRQLRGIVADYLAGKALLP</sequence>
<dbReference type="InterPro" id="IPR038013">
    <property type="entry name" value="ALG11"/>
</dbReference>
<evidence type="ECO:0000313" key="2">
    <source>
        <dbReference type="EMBL" id="ASC71476.1"/>
    </source>
</evidence>
<dbReference type="KEGG" id="hhg:XM38_024280"/>
<dbReference type="STRING" id="1641165.XM38_22900"/>
<dbReference type="OrthoDB" id="570087at2"/>
<dbReference type="PANTHER" id="PTHR45919">
    <property type="entry name" value="GDP-MAN:MAN(3)GLCNAC(2)-PP-DOL ALPHA-1,2-MANNOSYLTRANSFERASE"/>
    <property type="match status" value="1"/>
</dbReference>
<name>A0A1Z3HMK0_9CYAN</name>
<protein>
    <recommendedName>
        <fullName evidence="1">Glycosyl transferase family 1 domain-containing protein</fullName>
    </recommendedName>
</protein>
<proteinExistence type="predicted"/>